<name>A0A0F9UC26_9ZZZZ</name>
<gene>
    <name evidence="1" type="ORF">LCGC14_0548710</name>
</gene>
<comment type="caution">
    <text evidence="1">The sequence shown here is derived from an EMBL/GenBank/DDBJ whole genome shotgun (WGS) entry which is preliminary data.</text>
</comment>
<protein>
    <submittedName>
        <fullName evidence="1">Uncharacterized protein</fullName>
    </submittedName>
</protein>
<organism evidence="1">
    <name type="scientific">marine sediment metagenome</name>
    <dbReference type="NCBI Taxonomy" id="412755"/>
    <lineage>
        <taxon>unclassified sequences</taxon>
        <taxon>metagenomes</taxon>
        <taxon>ecological metagenomes</taxon>
    </lineage>
</organism>
<accession>A0A0F9UC26</accession>
<evidence type="ECO:0000313" key="1">
    <source>
        <dbReference type="EMBL" id="KKN58776.1"/>
    </source>
</evidence>
<proteinExistence type="predicted"/>
<dbReference type="AlphaFoldDB" id="A0A0F9UC26"/>
<sequence>MKRLPFSLIEICQSLTNEGEWQTAKLQLAGNRFARLFIANTGNAYSMAIRVYDKNDKVIENPILTLDVLREKLDGERIESLDKDTLYIVKRHNRDCLAYEEKAKLDDMIYDIIDNTQKQKGEL</sequence>
<reference evidence="1" key="1">
    <citation type="journal article" date="2015" name="Nature">
        <title>Complex archaea that bridge the gap between prokaryotes and eukaryotes.</title>
        <authorList>
            <person name="Spang A."/>
            <person name="Saw J.H."/>
            <person name="Jorgensen S.L."/>
            <person name="Zaremba-Niedzwiedzka K."/>
            <person name="Martijn J."/>
            <person name="Lind A.E."/>
            <person name="van Eijk R."/>
            <person name="Schleper C."/>
            <person name="Guy L."/>
            <person name="Ettema T.J."/>
        </authorList>
    </citation>
    <scope>NUCLEOTIDE SEQUENCE</scope>
</reference>
<dbReference type="EMBL" id="LAZR01000748">
    <property type="protein sequence ID" value="KKN58776.1"/>
    <property type="molecule type" value="Genomic_DNA"/>
</dbReference>